<accession>A0ABZ1CGC3</accession>
<organism evidence="2 3">
    <name type="scientific">Actomonas aquatica</name>
    <dbReference type="NCBI Taxonomy" id="2866162"/>
    <lineage>
        <taxon>Bacteria</taxon>
        <taxon>Pseudomonadati</taxon>
        <taxon>Verrucomicrobiota</taxon>
        <taxon>Opitutia</taxon>
        <taxon>Opitutales</taxon>
        <taxon>Opitutaceae</taxon>
        <taxon>Actomonas</taxon>
    </lineage>
</organism>
<keyword evidence="3" id="KW-1185">Reference proteome</keyword>
<proteinExistence type="predicted"/>
<dbReference type="EMBL" id="CP139781">
    <property type="protein sequence ID" value="WRQ89619.1"/>
    <property type="molecule type" value="Genomic_DNA"/>
</dbReference>
<evidence type="ECO:0000256" key="1">
    <source>
        <dbReference type="SAM" id="SignalP"/>
    </source>
</evidence>
<dbReference type="Gene3D" id="2.60.40.10">
    <property type="entry name" value="Immunoglobulins"/>
    <property type="match status" value="1"/>
</dbReference>
<feature type="chain" id="PRO_5046252364" evidence="1">
    <location>
        <begin position="24"/>
        <end position="321"/>
    </location>
</feature>
<feature type="signal peptide" evidence="1">
    <location>
        <begin position="1"/>
        <end position="23"/>
    </location>
</feature>
<evidence type="ECO:0000313" key="3">
    <source>
        <dbReference type="Proteomes" id="UP000738431"/>
    </source>
</evidence>
<keyword evidence="1" id="KW-0732">Signal</keyword>
<protein>
    <submittedName>
        <fullName evidence="2">Carboxypeptidase-like regulatory domain-containing protein</fullName>
    </submittedName>
</protein>
<dbReference type="Proteomes" id="UP000738431">
    <property type="component" value="Chromosome"/>
</dbReference>
<sequence length="321" mass="35591">MKTLLTSTLGVWALLVSPGCAIAQDLVMPAVPITVEASVRDPEGSPVEGATVHLSLPRYRLGDKYQEAEAKTNKEGVATVSGTAQQDYLLSVEKAGYYRTQGPHRGINDEKSFQQYATGVQKIEMELRPVRNPVVGFSRDVDRRPLPKTDGPMGFDLEIGDWVAPFGKGRTPDFIFELGGRFTSSRDYDQKFTLRFSRPQDGITVFKHPKDIGSALKWPYEAPLSGYESSRTWLLKWSLKEGGRGTTIDLGGETNYLFRVRSEVDEKGNVVRAMYGVVSGDFIPVGGNNEIGRNVSFTYVLNPDWTRNLEFDPAKTASSPR</sequence>
<gene>
    <name evidence="2" type="ORF">K1X11_009375</name>
</gene>
<reference evidence="2 3" key="1">
    <citation type="submission" date="2023-12" db="EMBL/GenBank/DDBJ databases">
        <title>Description of an unclassified Opitutus bacterium of Verrucomicrobiota.</title>
        <authorList>
            <person name="Zhang D.-F."/>
        </authorList>
    </citation>
    <scope>NUCLEOTIDE SEQUENCE [LARGE SCALE GENOMIC DNA]</scope>
    <source>
        <strain evidence="2 3">WL0086</strain>
    </source>
</reference>
<evidence type="ECO:0000313" key="2">
    <source>
        <dbReference type="EMBL" id="WRQ89619.1"/>
    </source>
</evidence>
<dbReference type="InterPro" id="IPR013783">
    <property type="entry name" value="Ig-like_fold"/>
</dbReference>
<dbReference type="RefSeq" id="WP_221029696.1">
    <property type="nucleotide sequence ID" value="NZ_CP139781.1"/>
</dbReference>
<name>A0ABZ1CGC3_9BACT</name>